<proteinExistence type="predicted"/>
<dbReference type="STRING" id="1075417.SAMN05421823_101556"/>
<organism evidence="2 3">
    <name type="scientific">Catalinimonas alkaloidigena</name>
    <dbReference type="NCBI Taxonomy" id="1075417"/>
    <lineage>
        <taxon>Bacteria</taxon>
        <taxon>Pseudomonadati</taxon>
        <taxon>Bacteroidota</taxon>
        <taxon>Cytophagia</taxon>
        <taxon>Cytophagales</taxon>
        <taxon>Catalimonadaceae</taxon>
        <taxon>Catalinimonas</taxon>
    </lineage>
</organism>
<keyword evidence="3" id="KW-1185">Reference proteome</keyword>
<dbReference type="RefSeq" id="WP_143017075.1">
    <property type="nucleotide sequence ID" value="NZ_FNFO01000001.1"/>
</dbReference>
<reference evidence="2 3" key="1">
    <citation type="submission" date="2016-10" db="EMBL/GenBank/DDBJ databases">
        <authorList>
            <person name="de Groot N.N."/>
        </authorList>
    </citation>
    <scope>NUCLEOTIDE SEQUENCE [LARGE SCALE GENOMIC DNA]</scope>
    <source>
        <strain evidence="2 3">DSM 25186</strain>
    </source>
</reference>
<dbReference type="EMBL" id="FNFO01000001">
    <property type="protein sequence ID" value="SDJ97253.1"/>
    <property type="molecule type" value="Genomic_DNA"/>
</dbReference>
<protein>
    <submittedName>
        <fullName evidence="2">Uncharacterized protein</fullName>
    </submittedName>
</protein>
<dbReference type="AlphaFoldDB" id="A0A1G8Y3L6"/>
<gene>
    <name evidence="2" type="ORF">SAMN05421823_101556</name>
</gene>
<dbReference type="Proteomes" id="UP000198510">
    <property type="component" value="Unassembled WGS sequence"/>
</dbReference>
<name>A0A1G8Y3L6_9BACT</name>
<evidence type="ECO:0000313" key="2">
    <source>
        <dbReference type="EMBL" id="SDJ97253.1"/>
    </source>
</evidence>
<evidence type="ECO:0000313" key="3">
    <source>
        <dbReference type="Proteomes" id="UP000198510"/>
    </source>
</evidence>
<sequence length="248" mass="29001">MLSVCQPKENGEASQVQVNDVLSKPENPKPTNEDLIVSKDSLVKKSYVKGDLGGEVLYYYNTSSLKKLVRDISSPEYFTRYDEFIFKNDSVSDYYTYEKDQLYEIKKSFVEERKVIFSNQRALSLSRKDTIPHTYENLKLEEIDYDTIEVDFDSTYFDAVKSFRQITYESQNKGINEFIIVGDLERLALGEYELPVKNLFGFDEKIILKEEDPLTDSLIKNHYNPGDTVVIRWEEVFDGDIPLKYYRD</sequence>
<evidence type="ECO:0000256" key="1">
    <source>
        <dbReference type="SAM" id="MobiDB-lite"/>
    </source>
</evidence>
<accession>A0A1G8Y3L6</accession>
<feature type="region of interest" description="Disordered" evidence="1">
    <location>
        <begin position="1"/>
        <end position="30"/>
    </location>
</feature>